<sequence length="831" mass="94599">MDLPIALIIIVLLLVVLSNINSKFQKLQDSIFHLNGKIQELNKQIKQSERSPNEAIKDVFKEESIVEKPEIVIEQPKPVFEAEKTIPVVRKLAHQEEETEKIVFNSPPAFKEKPIVVSEKSWFEKFKENNPDLEKFIGENLINKIGILILVLGISFFVKYAIDKNWINETARVAIGILSGTLVMGVAHKLKKNYIAFSSVIVAGAISIYYFTIAIAFHDYHIFSQTVAFAIMVVITAFSAFVSINYNRQELAVLSLIGGFAVPFMVSTGQGNYAILFTYIAILNVGILAIAYYKKWNLVTILSFVFTTLLFLSWSFTEMNKDNFPHQGAFIFATLFYFIFSITVVINNVRNKGVFSTIEYFIITANTFIYFGIGLAIIQDAQLQLKGLFTLSLAIYNFIYTAILFKKFGLEKNAVYLLIALVLTFVTLTIPIQFEGNHITLFWACEAVMLFWLSQNSKISLFKLSAVAVQFLMFFSLIIDWFQTYGAYDITLNIVFNKIFLTGFVTLASIVATYFVLNKETENSSIYKLTFQPTLYKNFIILVGVIMAYFVGMLEVSYQATEFLSNHHSAYSFSVVYHFVFTTALMVYVFSKNKACFFRPILILTVVNVIAYLVFYSNLPTQEMVQNLQMKSSSNFAFYFHYILLICLVYHFVILIKQIKDASVFEIFKSKFAIWILVISGVYILSNELVVHVVHFNDISGVENAIAKTSKTITDKYALEYEIQTIISDDIDHVKTQVVKIGYPILWGILSFILLIVGIKHQWKQLRIIALSLLGLTVVKLFVYDINNVSETGKIIAFILLGVLILIISFVYQKIKKLVVDESPNTNSDEN</sequence>
<feature type="transmembrane region" description="Helical" evidence="2">
    <location>
        <begin position="328"/>
        <end position="346"/>
    </location>
</feature>
<feature type="transmembrane region" description="Helical" evidence="2">
    <location>
        <begin position="414"/>
        <end position="432"/>
    </location>
</feature>
<dbReference type="InterPro" id="IPR019286">
    <property type="entry name" value="DUF2339_TM"/>
</dbReference>
<evidence type="ECO:0000256" key="2">
    <source>
        <dbReference type="SAM" id="Phobius"/>
    </source>
</evidence>
<feature type="transmembrane region" description="Helical" evidence="2">
    <location>
        <begin position="597"/>
        <end position="616"/>
    </location>
</feature>
<keyword evidence="2" id="KW-1133">Transmembrane helix</keyword>
<name>A0ABR7J177_9FLAO</name>
<dbReference type="Pfam" id="PF10101">
    <property type="entry name" value="DUF2339"/>
    <property type="match status" value="1"/>
</dbReference>
<feature type="transmembrane region" description="Helical" evidence="2">
    <location>
        <begin position="438"/>
        <end position="454"/>
    </location>
</feature>
<feature type="transmembrane region" description="Helical" evidence="2">
    <location>
        <begin position="273"/>
        <end position="293"/>
    </location>
</feature>
<feature type="transmembrane region" description="Helical" evidence="2">
    <location>
        <begin position="636"/>
        <end position="656"/>
    </location>
</feature>
<feature type="transmembrane region" description="Helical" evidence="2">
    <location>
        <begin position="538"/>
        <end position="558"/>
    </location>
</feature>
<evidence type="ECO:0000313" key="4">
    <source>
        <dbReference type="Proteomes" id="UP000605990"/>
    </source>
</evidence>
<dbReference type="Proteomes" id="UP000605990">
    <property type="component" value="Unassembled WGS sequence"/>
</dbReference>
<feature type="transmembrane region" description="Helical" evidence="2">
    <location>
        <begin position="766"/>
        <end position="783"/>
    </location>
</feature>
<feature type="transmembrane region" description="Helical" evidence="2">
    <location>
        <begin position="570"/>
        <end position="590"/>
    </location>
</feature>
<feature type="transmembrane region" description="Helical" evidence="2">
    <location>
        <begin position="298"/>
        <end position="316"/>
    </location>
</feature>
<feature type="transmembrane region" description="Helical" evidence="2">
    <location>
        <begin position="194"/>
        <end position="216"/>
    </location>
</feature>
<gene>
    <name evidence="3" type="ORF">H8R27_11385</name>
</gene>
<feature type="transmembrane region" description="Helical" evidence="2">
    <location>
        <begin position="251"/>
        <end position="267"/>
    </location>
</feature>
<dbReference type="PANTHER" id="PTHR38434:SF1">
    <property type="entry name" value="BLL2549 PROTEIN"/>
    <property type="match status" value="1"/>
</dbReference>
<feature type="transmembrane region" description="Helical" evidence="2">
    <location>
        <begin position="461"/>
        <end position="479"/>
    </location>
</feature>
<feature type="transmembrane region" description="Helical" evidence="2">
    <location>
        <begin position="222"/>
        <end position="244"/>
    </location>
</feature>
<dbReference type="PANTHER" id="PTHR38434">
    <property type="entry name" value="BLL2549 PROTEIN"/>
    <property type="match status" value="1"/>
</dbReference>
<proteinExistence type="predicted"/>
<feature type="transmembrane region" description="Helical" evidence="2">
    <location>
        <begin position="384"/>
        <end position="405"/>
    </location>
</feature>
<keyword evidence="2" id="KW-0812">Transmembrane</keyword>
<organism evidence="3 4">
    <name type="scientific">Flavobacterium bernardetii</name>
    <dbReference type="NCBI Taxonomy" id="2813823"/>
    <lineage>
        <taxon>Bacteria</taxon>
        <taxon>Pseudomonadati</taxon>
        <taxon>Bacteroidota</taxon>
        <taxon>Flavobacteriia</taxon>
        <taxon>Flavobacteriales</taxon>
        <taxon>Flavobacteriaceae</taxon>
        <taxon>Flavobacterium</taxon>
    </lineage>
</organism>
<feature type="transmembrane region" description="Helical" evidence="2">
    <location>
        <begin position="668"/>
        <end position="686"/>
    </location>
</feature>
<evidence type="ECO:0000313" key="3">
    <source>
        <dbReference type="EMBL" id="MBC5835487.1"/>
    </source>
</evidence>
<keyword evidence="2" id="KW-0472">Membrane</keyword>
<feature type="transmembrane region" description="Helical" evidence="2">
    <location>
        <begin position="499"/>
        <end position="517"/>
    </location>
</feature>
<feature type="transmembrane region" description="Helical" evidence="2">
    <location>
        <begin position="141"/>
        <end position="162"/>
    </location>
</feature>
<dbReference type="RefSeq" id="WP_166125976.1">
    <property type="nucleotide sequence ID" value="NZ_JAANOQ010000002.1"/>
</dbReference>
<dbReference type="EMBL" id="JACRUN010000006">
    <property type="protein sequence ID" value="MBC5835487.1"/>
    <property type="molecule type" value="Genomic_DNA"/>
</dbReference>
<feature type="transmembrane region" description="Helical" evidence="2">
    <location>
        <begin position="741"/>
        <end position="759"/>
    </location>
</feature>
<accession>A0ABR7J177</accession>
<protein>
    <submittedName>
        <fullName evidence="3">DUF2339 domain-containing protein</fullName>
    </submittedName>
</protein>
<keyword evidence="1" id="KW-0175">Coiled coil</keyword>
<feature type="transmembrane region" description="Helical" evidence="2">
    <location>
        <begin position="358"/>
        <end position="378"/>
    </location>
</feature>
<feature type="coiled-coil region" evidence="1">
    <location>
        <begin position="24"/>
        <end position="51"/>
    </location>
</feature>
<evidence type="ECO:0000256" key="1">
    <source>
        <dbReference type="SAM" id="Coils"/>
    </source>
</evidence>
<comment type="caution">
    <text evidence="3">The sequence shown here is derived from an EMBL/GenBank/DDBJ whole genome shotgun (WGS) entry which is preliminary data.</text>
</comment>
<feature type="transmembrane region" description="Helical" evidence="2">
    <location>
        <begin position="795"/>
        <end position="812"/>
    </location>
</feature>
<keyword evidence="4" id="KW-1185">Reference proteome</keyword>
<reference evidence="3 4" key="1">
    <citation type="submission" date="2020-08" db="EMBL/GenBank/DDBJ databases">
        <title>Description of novel Flavobacterium F-408 isolate.</title>
        <authorList>
            <person name="Saticioglu I.B."/>
            <person name="Duman M."/>
            <person name="Altun S."/>
        </authorList>
    </citation>
    <scope>NUCLEOTIDE SEQUENCE [LARGE SCALE GENOMIC DNA]</scope>
    <source>
        <strain evidence="3 4">F-408</strain>
    </source>
</reference>